<organism evidence="1 2">
    <name type="scientific">Deinococcus oregonensis</name>
    <dbReference type="NCBI Taxonomy" id="1805970"/>
    <lineage>
        <taxon>Bacteria</taxon>
        <taxon>Thermotogati</taxon>
        <taxon>Deinococcota</taxon>
        <taxon>Deinococci</taxon>
        <taxon>Deinococcales</taxon>
        <taxon>Deinococcaceae</taxon>
        <taxon>Deinococcus</taxon>
    </lineage>
</organism>
<dbReference type="Proteomes" id="UP001589733">
    <property type="component" value="Unassembled WGS sequence"/>
</dbReference>
<name>A0ABV6ASM5_9DEIO</name>
<evidence type="ECO:0000313" key="2">
    <source>
        <dbReference type="Proteomes" id="UP001589733"/>
    </source>
</evidence>
<gene>
    <name evidence="1" type="ORF">ACFFLM_00720</name>
</gene>
<comment type="caution">
    <text evidence="1">The sequence shown here is derived from an EMBL/GenBank/DDBJ whole genome shotgun (WGS) entry which is preliminary data.</text>
</comment>
<sequence>MRRLITLTGAGVPHPGDQPKAIDHIFRTLLKVMQVDVLRDSVAHADLIWTGRSCAHRCCSTARRRPSPVNLWARPSRV</sequence>
<dbReference type="RefSeq" id="WP_380004512.1">
    <property type="nucleotide sequence ID" value="NZ_JBHLYR010000005.1"/>
</dbReference>
<protein>
    <submittedName>
        <fullName evidence="1">Uncharacterized protein</fullName>
    </submittedName>
</protein>
<reference evidence="1 2" key="1">
    <citation type="submission" date="2024-09" db="EMBL/GenBank/DDBJ databases">
        <authorList>
            <person name="Sun Q."/>
            <person name="Mori K."/>
        </authorList>
    </citation>
    <scope>NUCLEOTIDE SEQUENCE [LARGE SCALE GENOMIC DNA]</scope>
    <source>
        <strain evidence="1 2">JCM 13503</strain>
    </source>
</reference>
<keyword evidence="2" id="KW-1185">Reference proteome</keyword>
<proteinExistence type="predicted"/>
<evidence type="ECO:0000313" key="1">
    <source>
        <dbReference type="EMBL" id="MFB9990511.1"/>
    </source>
</evidence>
<dbReference type="EMBL" id="JBHLYR010000005">
    <property type="protein sequence ID" value="MFB9990511.1"/>
    <property type="molecule type" value="Genomic_DNA"/>
</dbReference>
<accession>A0ABV6ASM5</accession>